<name>A0A117NGJ4_PICGL</name>
<reference evidence="2" key="1">
    <citation type="journal article" date="2015" name="Genome Biol. Evol.">
        <title>Organellar Genomes of White Spruce (Picea glauca): Assembly and Annotation.</title>
        <authorList>
            <person name="Jackman S.D."/>
            <person name="Warren R.L."/>
            <person name="Gibb E.A."/>
            <person name="Vandervalk B.P."/>
            <person name="Mohamadi H."/>
            <person name="Chu J."/>
            <person name="Raymond A."/>
            <person name="Pleasance S."/>
            <person name="Coope R."/>
            <person name="Wildung M.R."/>
            <person name="Ritland C.E."/>
            <person name="Bousquet J."/>
            <person name="Jones S.J."/>
            <person name="Bohlmann J."/>
            <person name="Birol I."/>
        </authorList>
    </citation>
    <scope>NUCLEOTIDE SEQUENCE [LARGE SCALE GENOMIC DNA]</scope>
    <source>
        <tissue evidence="2">Flushing bud</tissue>
    </source>
</reference>
<dbReference type="EMBL" id="LKAM01000009">
    <property type="protein sequence ID" value="KUM46880.1"/>
    <property type="molecule type" value="Genomic_DNA"/>
</dbReference>
<protein>
    <submittedName>
        <fullName evidence="2">Uncharacterized protein</fullName>
    </submittedName>
</protein>
<dbReference type="AlphaFoldDB" id="A0A117NGJ4"/>
<geneLocation type="mitochondrion" evidence="2"/>
<organism evidence="2">
    <name type="scientific">Picea glauca</name>
    <name type="common">White spruce</name>
    <name type="synonym">Pinus glauca</name>
    <dbReference type="NCBI Taxonomy" id="3330"/>
    <lineage>
        <taxon>Eukaryota</taxon>
        <taxon>Viridiplantae</taxon>
        <taxon>Streptophyta</taxon>
        <taxon>Embryophyta</taxon>
        <taxon>Tracheophyta</taxon>
        <taxon>Spermatophyta</taxon>
        <taxon>Pinopsida</taxon>
        <taxon>Pinidae</taxon>
        <taxon>Conifers I</taxon>
        <taxon>Pinales</taxon>
        <taxon>Pinaceae</taxon>
        <taxon>Picea</taxon>
    </lineage>
</organism>
<evidence type="ECO:0000256" key="1">
    <source>
        <dbReference type="SAM" id="MobiDB-lite"/>
    </source>
</evidence>
<comment type="caution">
    <text evidence="2">The sequence shown here is derived from an EMBL/GenBank/DDBJ whole genome shotgun (WGS) entry which is preliminary data.</text>
</comment>
<evidence type="ECO:0000313" key="2">
    <source>
        <dbReference type="EMBL" id="KUM46880.1"/>
    </source>
</evidence>
<accession>A0A117NGJ4</accession>
<proteinExistence type="predicted"/>
<feature type="compositionally biased region" description="Basic and acidic residues" evidence="1">
    <location>
        <begin position="86"/>
        <end position="95"/>
    </location>
</feature>
<sequence>MFLRTTPSFKGKAFTSLSQEKAPACREGVQLILLSIIQPTQQPQEGGKEQYPIPPLLIRCHLHLANIGDFIIPFSFPRKGPGPSRESWESDERSKSTTGWNGLLLIFPGISLFWKAY</sequence>
<gene>
    <name evidence="2" type="ORF">ABT39_MTgene6335</name>
</gene>
<keyword evidence="2" id="KW-0496">Mitochondrion</keyword>
<feature type="region of interest" description="Disordered" evidence="1">
    <location>
        <begin position="78"/>
        <end position="97"/>
    </location>
</feature>